<reference evidence="1" key="1">
    <citation type="journal article" date="2015" name="Nature">
        <title>Complex archaea that bridge the gap between prokaryotes and eukaryotes.</title>
        <authorList>
            <person name="Spang A."/>
            <person name="Saw J.H."/>
            <person name="Jorgensen S.L."/>
            <person name="Zaremba-Niedzwiedzka K."/>
            <person name="Martijn J."/>
            <person name="Lind A.E."/>
            <person name="van Eijk R."/>
            <person name="Schleper C."/>
            <person name="Guy L."/>
            <person name="Ettema T.J."/>
        </authorList>
    </citation>
    <scope>NUCLEOTIDE SEQUENCE</scope>
</reference>
<dbReference type="EMBL" id="LAZR01011000">
    <property type="protein sequence ID" value="KKM63932.1"/>
    <property type="molecule type" value="Genomic_DNA"/>
</dbReference>
<sequence length="142" mass="16060">MRIYVASSWRNTRQEEVVSRLRKQDHEVYDFKNPKEGSGGFHWSEIDPDWKSWGVSQFRRGLDHPLAWRGYTIDMDALKQSGVVVLVLPCGRGAHLEAGWAVGAGKRLFILADDSEPELMYRMATAIVDNLSDLVAVLEGVE</sequence>
<dbReference type="AlphaFoldDB" id="A0A0F9M3Y3"/>
<dbReference type="Gene3D" id="3.40.50.450">
    <property type="match status" value="1"/>
</dbReference>
<dbReference type="SUPFAM" id="SSF52309">
    <property type="entry name" value="N-(deoxy)ribosyltransferase-like"/>
    <property type="match status" value="1"/>
</dbReference>
<name>A0A0F9M3Y3_9ZZZZ</name>
<accession>A0A0F9M3Y3</accession>
<gene>
    <name evidence="1" type="ORF">LCGC14_1506530</name>
</gene>
<comment type="caution">
    <text evidence="1">The sequence shown here is derived from an EMBL/GenBank/DDBJ whole genome shotgun (WGS) entry which is preliminary data.</text>
</comment>
<protein>
    <recommendedName>
        <fullName evidence="2">Nucleoside 2-deoxyribosyltransferase</fullName>
    </recommendedName>
</protein>
<organism evidence="1">
    <name type="scientific">marine sediment metagenome</name>
    <dbReference type="NCBI Taxonomy" id="412755"/>
    <lineage>
        <taxon>unclassified sequences</taxon>
        <taxon>metagenomes</taxon>
        <taxon>ecological metagenomes</taxon>
    </lineage>
</organism>
<evidence type="ECO:0000313" key="1">
    <source>
        <dbReference type="EMBL" id="KKM63932.1"/>
    </source>
</evidence>
<proteinExistence type="predicted"/>
<evidence type="ECO:0008006" key="2">
    <source>
        <dbReference type="Google" id="ProtNLM"/>
    </source>
</evidence>